<accession>A0AB34IHS9</accession>
<evidence type="ECO:0000313" key="3">
    <source>
        <dbReference type="Proteomes" id="UP001515480"/>
    </source>
</evidence>
<comment type="caution">
    <text evidence="2">The sequence shown here is derived from an EMBL/GenBank/DDBJ whole genome shotgun (WGS) entry which is preliminary data.</text>
</comment>
<name>A0AB34IHS9_PRYPA</name>
<proteinExistence type="predicted"/>
<dbReference type="Proteomes" id="UP001515480">
    <property type="component" value="Unassembled WGS sequence"/>
</dbReference>
<keyword evidence="3" id="KW-1185">Reference proteome</keyword>
<organism evidence="2 3">
    <name type="scientific">Prymnesium parvum</name>
    <name type="common">Toxic golden alga</name>
    <dbReference type="NCBI Taxonomy" id="97485"/>
    <lineage>
        <taxon>Eukaryota</taxon>
        <taxon>Haptista</taxon>
        <taxon>Haptophyta</taxon>
        <taxon>Prymnesiophyceae</taxon>
        <taxon>Prymnesiales</taxon>
        <taxon>Prymnesiaceae</taxon>
        <taxon>Prymnesium</taxon>
    </lineage>
</organism>
<reference evidence="2 3" key="1">
    <citation type="journal article" date="2024" name="Science">
        <title>Giant polyketide synthase enzymes in the biosynthesis of giant marine polyether toxins.</title>
        <authorList>
            <person name="Fallon T.R."/>
            <person name="Shende V.V."/>
            <person name="Wierzbicki I.H."/>
            <person name="Pendleton A.L."/>
            <person name="Watervoot N.F."/>
            <person name="Auber R.P."/>
            <person name="Gonzalez D.J."/>
            <person name="Wisecaver J.H."/>
            <person name="Moore B.S."/>
        </authorList>
    </citation>
    <scope>NUCLEOTIDE SEQUENCE [LARGE SCALE GENOMIC DNA]</scope>
    <source>
        <strain evidence="2 3">12B1</strain>
    </source>
</reference>
<evidence type="ECO:0000256" key="1">
    <source>
        <dbReference type="SAM" id="MobiDB-lite"/>
    </source>
</evidence>
<protein>
    <submittedName>
        <fullName evidence="2">Uncharacterized protein</fullName>
    </submittedName>
</protein>
<evidence type="ECO:0000313" key="2">
    <source>
        <dbReference type="EMBL" id="KAL1498628.1"/>
    </source>
</evidence>
<feature type="region of interest" description="Disordered" evidence="1">
    <location>
        <begin position="1"/>
        <end position="27"/>
    </location>
</feature>
<dbReference type="AlphaFoldDB" id="A0AB34IHS9"/>
<sequence length="312" mass="34216">MTTAPGLVSEPAPSLFPPRGELEAQQEKAKPAVLRCDSLTRAFNMRLEQVSRVSRAVVDPSLPLWSSATLGDSVCLQEGGTSVSRLAEAGWGHALLDRWLRHGVTSVMLQVEEGHDMFVGVVGSNFLPSASEWDAPLSDSRHAVVVHTRTGKVFHKGAPSLLALPLPMDQAKVLRRQFPKEAHKAAPRCVVRRGSIVRLIIDMVNHELTLELLSSPEETADVQSSVVIDGLPLEVGVAVSLGAGKQRVRIMGLTGVNDDFRPRIPPKMLSDLWDDDHVIKPLRISRSRQSRELADRLQHSLELIKTAQECNI</sequence>
<gene>
    <name evidence="2" type="ORF">AB1Y20_013941</name>
</gene>
<dbReference type="EMBL" id="JBGBPQ010000027">
    <property type="protein sequence ID" value="KAL1498628.1"/>
    <property type="molecule type" value="Genomic_DNA"/>
</dbReference>